<dbReference type="EMBL" id="JACHKT010000003">
    <property type="protein sequence ID" value="MBB6002016.1"/>
    <property type="molecule type" value="Genomic_DNA"/>
</dbReference>
<proteinExistence type="predicted"/>
<evidence type="ECO:0000313" key="1">
    <source>
        <dbReference type="EMBL" id="MBB6002016.1"/>
    </source>
</evidence>
<sequence>MKEQGIYALLFLLKVLNYYSKDLEFRLAKYRIFSQLRLNPF</sequence>
<name>A0A841EG95_9BACT</name>
<organism evidence="1 2">
    <name type="scientific">Arcicella rosea</name>
    <dbReference type="NCBI Taxonomy" id="502909"/>
    <lineage>
        <taxon>Bacteria</taxon>
        <taxon>Pseudomonadati</taxon>
        <taxon>Bacteroidota</taxon>
        <taxon>Cytophagia</taxon>
        <taxon>Cytophagales</taxon>
        <taxon>Flectobacillaceae</taxon>
        <taxon>Arcicella</taxon>
    </lineage>
</organism>
<dbReference type="Proteomes" id="UP000524404">
    <property type="component" value="Unassembled WGS sequence"/>
</dbReference>
<gene>
    <name evidence="1" type="ORF">HNP25_000665</name>
</gene>
<comment type="caution">
    <text evidence="1">The sequence shown here is derived from an EMBL/GenBank/DDBJ whole genome shotgun (WGS) entry which is preliminary data.</text>
</comment>
<evidence type="ECO:0000313" key="2">
    <source>
        <dbReference type="Proteomes" id="UP000524404"/>
    </source>
</evidence>
<protein>
    <submittedName>
        <fullName evidence="1">Uncharacterized protein</fullName>
    </submittedName>
</protein>
<accession>A0A841EG95</accession>
<dbReference type="AlphaFoldDB" id="A0A841EG95"/>
<keyword evidence="2" id="KW-1185">Reference proteome</keyword>
<reference evidence="1 2" key="1">
    <citation type="submission" date="2020-08" db="EMBL/GenBank/DDBJ databases">
        <title>Functional genomics of gut bacteria from endangered species of beetles.</title>
        <authorList>
            <person name="Carlos-Shanley C."/>
        </authorList>
    </citation>
    <scope>NUCLEOTIDE SEQUENCE [LARGE SCALE GENOMIC DNA]</scope>
    <source>
        <strain evidence="1 2">S00070</strain>
    </source>
</reference>